<dbReference type="AlphaFoldDB" id="A0A3P7CZW1"/>
<sequence length="382" mass="42467">MKRNRKVSEVMVDEIYDRLSKIETVLHIAGESPVPPKSNPRKSPAKPTLPVQPPQSSKSPKLINSIQEQTSSPSKGPPKTPSKTRSVAHPLNVATSQTPKKNDASLASRPSTAADCATLPLKAKPTAVTPKANLEHLGMIIDSVVAGLDDYSASLYTPNDYVIEPPRASVNEVTVREFGEFEAALRQEKNRRSSKRLPPPVDVDETGDASPTDLFSQSQEVSGEPIRRKKKSKALSETRFSEQGQLDGVGADFTFFWSGWPKEERRAAGVAFSIRNDILDWFDKNDADISKLLAQKNGLHKAYMDLRTDATNAAFFRCWHLVQQRLREMQDAWMIRKAEEIQGYADRNEMKNFFKAIKVSYGPCFKGTAPLLNSDGITLLKE</sequence>
<proteinExistence type="predicted"/>
<organism evidence="2 3">
    <name type="scientific">Schistocephalus solidus</name>
    <name type="common">Tapeworm</name>
    <dbReference type="NCBI Taxonomy" id="70667"/>
    <lineage>
        <taxon>Eukaryota</taxon>
        <taxon>Metazoa</taxon>
        <taxon>Spiralia</taxon>
        <taxon>Lophotrochozoa</taxon>
        <taxon>Platyhelminthes</taxon>
        <taxon>Cestoda</taxon>
        <taxon>Eucestoda</taxon>
        <taxon>Diphyllobothriidea</taxon>
        <taxon>Diphyllobothriidae</taxon>
        <taxon>Schistocephalus</taxon>
    </lineage>
</organism>
<feature type="region of interest" description="Disordered" evidence="1">
    <location>
        <begin position="187"/>
        <end position="239"/>
    </location>
</feature>
<keyword evidence="3" id="KW-1185">Reference proteome</keyword>
<name>A0A3P7CZW1_SCHSO</name>
<dbReference type="EMBL" id="UYSU01041166">
    <property type="protein sequence ID" value="VDM02891.1"/>
    <property type="molecule type" value="Genomic_DNA"/>
</dbReference>
<feature type="region of interest" description="Disordered" evidence="1">
    <location>
        <begin position="28"/>
        <end position="111"/>
    </location>
</feature>
<gene>
    <name evidence="2" type="ORF">SSLN_LOCUS16505</name>
</gene>
<accession>A0A3P7CZW1</accession>
<evidence type="ECO:0000313" key="2">
    <source>
        <dbReference type="EMBL" id="VDM02891.1"/>
    </source>
</evidence>
<dbReference type="Proteomes" id="UP000275846">
    <property type="component" value="Unassembled WGS sequence"/>
</dbReference>
<evidence type="ECO:0000313" key="3">
    <source>
        <dbReference type="Proteomes" id="UP000275846"/>
    </source>
</evidence>
<evidence type="ECO:0000256" key="1">
    <source>
        <dbReference type="SAM" id="MobiDB-lite"/>
    </source>
</evidence>
<protein>
    <submittedName>
        <fullName evidence="2">Uncharacterized protein</fullName>
    </submittedName>
</protein>
<dbReference type="OrthoDB" id="10385258at2759"/>
<reference evidence="2 3" key="1">
    <citation type="submission" date="2018-11" db="EMBL/GenBank/DDBJ databases">
        <authorList>
            <consortium name="Pathogen Informatics"/>
        </authorList>
    </citation>
    <scope>NUCLEOTIDE SEQUENCE [LARGE SCALE GENOMIC DNA]</scope>
    <source>
        <strain evidence="2 3">NST_G2</strain>
    </source>
</reference>
<dbReference type="STRING" id="70667.A0A3P7CZW1"/>